<name>A0AAZ3QBH8_ONCTS</name>
<evidence type="ECO:0000313" key="1">
    <source>
        <dbReference type="Ensembl" id="ENSOTSP00005126657.1"/>
    </source>
</evidence>
<reference evidence="2" key="1">
    <citation type="journal article" date="2018" name="PLoS ONE">
        <title>Chinook salmon (Oncorhynchus tshawytscha) genome and transcriptome.</title>
        <authorList>
            <person name="Christensen K.A."/>
            <person name="Leong J.S."/>
            <person name="Sakhrani D."/>
            <person name="Biagi C.A."/>
            <person name="Minkley D.R."/>
            <person name="Withler R.E."/>
            <person name="Rondeau E.B."/>
            <person name="Koop B.F."/>
            <person name="Devlin R.H."/>
        </authorList>
    </citation>
    <scope>NUCLEOTIDE SEQUENCE [LARGE SCALE GENOMIC DNA]</scope>
</reference>
<reference evidence="1" key="3">
    <citation type="submission" date="2025-09" db="UniProtKB">
        <authorList>
            <consortium name="Ensembl"/>
        </authorList>
    </citation>
    <scope>IDENTIFICATION</scope>
</reference>
<accession>A0AAZ3QBH8</accession>
<dbReference type="SUPFAM" id="SSF54695">
    <property type="entry name" value="POZ domain"/>
    <property type="match status" value="1"/>
</dbReference>
<evidence type="ECO:0000313" key="2">
    <source>
        <dbReference type="Proteomes" id="UP000694402"/>
    </source>
</evidence>
<protein>
    <submittedName>
        <fullName evidence="1">Uncharacterized protein</fullName>
    </submittedName>
</protein>
<keyword evidence="2" id="KW-1185">Reference proteome</keyword>
<dbReference type="InterPro" id="IPR011333">
    <property type="entry name" value="SKP1/BTB/POZ_sf"/>
</dbReference>
<dbReference type="Ensembl" id="ENSOTST00005172904.1">
    <property type="protein sequence ID" value="ENSOTSP00005126657.1"/>
    <property type="gene ID" value="ENSOTSG00005067567.1"/>
</dbReference>
<reference evidence="1" key="2">
    <citation type="submission" date="2025-08" db="UniProtKB">
        <authorList>
            <consortium name="Ensembl"/>
        </authorList>
    </citation>
    <scope>IDENTIFICATION</scope>
</reference>
<dbReference type="AlphaFoldDB" id="A0AAZ3QBH8"/>
<proteinExistence type="predicted"/>
<dbReference type="Gene3D" id="3.30.710.10">
    <property type="entry name" value="Potassium Channel Kv1.1, Chain A"/>
    <property type="match status" value="1"/>
</dbReference>
<sequence length="102" mass="11239">MDPRSEGSNSQSEGTDYVPYGIPYILDHRSELCVSEAHSQQFLGMLRSFRERGLLFDFTVTVQEQTFPCVLAACSNIFRLVCVCVYVCVCSNGSLSAGPCLS</sequence>
<dbReference type="Proteomes" id="UP000694402">
    <property type="component" value="Unassembled WGS sequence"/>
</dbReference>
<organism evidence="1 2">
    <name type="scientific">Oncorhynchus tshawytscha</name>
    <name type="common">Chinook salmon</name>
    <name type="synonym">Salmo tshawytscha</name>
    <dbReference type="NCBI Taxonomy" id="74940"/>
    <lineage>
        <taxon>Eukaryota</taxon>
        <taxon>Metazoa</taxon>
        <taxon>Chordata</taxon>
        <taxon>Craniata</taxon>
        <taxon>Vertebrata</taxon>
        <taxon>Euteleostomi</taxon>
        <taxon>Actinopterygii</taxon>
        <taxon>Neopterygii</taxon>
        <taxon>Teleostei</taxon>
        <taxon>Protacanthopterygii</taxon>
        <taxon>Salmoniformes</taxon>
        <taxon>Salmonidae</taxon>
        <taxon>Salmoninae</taxon>
        <taxon>Oncorhynchus</taxon>
    </lineage>
</organism>